<evidence type="ECO:0008006" key="5">
    <source>
        <dbReference type="Google" id="ProtNLM"/>
    </source>
</evidence>
<dbReference type="Proteomes" id="UP000078558">
    <property type="component" value="Chromosome I"/>
</dbReference>
<keyword evidence="4" id="KW-1185">Reference proteome</keyword>
<dbReference type="RefSeq" id="WP_067748795.1">
    <property type="nucleotide sequence ID" value="NZ_LT907988.1"/>
</dbReference>
<gene>
    <name evidence="2" type="ORF">ODI_00149</name>
    <name evidence="3" type="ORF">ODI_R3516</name>
</gene>
<dbReference type="EMBL" id="LT907988">
    <property type="protein sequence ID" value="SOE51543.1"/>
    <property type="molecule type" value="Genomic_DNA"/>
</dbReference>
<evidence type="ECO:0000313" key="3">
    <source>
        <dbReference type="EMBL" id="SOE51543.1"/>
    </source>
</evidence>
<keyword evidence="1" id="KW-0732">Signal</keyword>
<dbReference type="STRING" id="1851544.ODI_00149"/>
<reference evidence="2 4" key="1">
    <citation type="submission" date="2016-06" db="EMBL/GenBank/DDBJ databases">
        <authorList>
            <person name="Kjaerup R.B."/>
            <person name="Dalgaard T.S."/>
            <person name="Juul-Madsen H.R."/>
        </authorList>
    </citation>
    <scope>NUCLEOTIDE SEQUENCE [LARGE SCALE GENOMIC DNA]</scope>
    <source>
        <strain evidence="2">Orrdi1</strain>
    </source>
</reference>
<feature type="chain" id="PRO_5015062417" description="DUF1795 domain-containing protein" evidence="1">
    <location>
        <begin position="27"/>
        <end position="188"/>
    </location>
</feature>
<dbReference type="AlphaFoldDB" id="A0A1C3JWJ3"/>
<dbReference type="KEGG" id="odi:ODI_R3516"/>
<dbReference type="EMBL" id="FLRC01000001">
    <property type="protein sequence ID" value="SBT23613.1"/>
    <property type="molecule type" value="Genomic_DNA"/>
</dbReference>
<reference evidence="3 4" key="2">
    <citation type="submission" date="2017-08" db="EMBL/GenBank/DDBJ databases">
        <authorList>
            <person name="de Groot N.N."/>
        </authorList>
    </citation>
    <scope>NUCLEOTIDE SEQUENCE [LARGE SCALE GENOMIC DNA]</scope>
    <source>
        <strain evidence="3">Orrdi1</strain>
    </source>
</reference>
<feature type="signal peptide" evidence="1">
    <location>
        <begin position="1"/>
        <end position="26"/>
    </location>
</feature>
<sequence>MRIFATALAALGLSAGLMAPVHPAEAVQVRLLDGVLHLAVPADIPEEDIGLNQSDTALGILDGRMFADTDRRIGVAVLERKVAPAQAGETPADLSRAAQAYMADQRGTVSGLRTVANEAFTVGGLPLHRLEWVGAVMDLPSRVTVFFARAHGRQAEVQVYTGYRDEAGHRALVARIQASLRATVPAMP</sequence>
<protein>
    <recommendedName>
        <fullName evidence="5">DUF1795 domain-containing protein</fullName>
    </recommendedName>
</protein>
<proteinExistence type="predicted"/>
<evidence type="ECO:0000256" key="1">
    <source>
        <dbReference type="SAM" id="SignalP"/>
    </source>
</evidence>
<accession>A0A1C3JWJ3</accession>
<name>A0A1C3JWJ3_9BURK</name>
<evidence type="ECO:0000313" key="4">
    <source>
        <dbReference type="Proteomes" id="UP000078558"/>
    </source>
</evidence>
<evidence type="ECO:0000313" key="2">
    <source>
        <dbReference type="EMBL" id="SBT23613.1"/>
    </source>
</evidence>
<organism evidence="2 4">
    <name type="scientific">Orrella dioscoreae</name>
    <dbReference type="NCBI Taxonomy" id="1851544"/>
    <lineage>
        <taxon>Bacteria</taxon>
        <taxon>Pseudomonadati</taxon>
        <taxon>Pseudomonadota</taxon>
        <taxon>Betaproteobacteria</taxon>
        <taxon>Burkholderiales</taxon>
        <taxon>Alcaligenaceae</taxon>
        <taxon>Orrella</taxon>
    </lineage>
</organism>